<dbReference type="SMART" id="SM00283">
    <property type="entry name" value="MA"/>
    <property type="match status" value="1"/>
</dbReference>
<proteinExistence type="inferred from homology"/>
<evidence type="ECO:0000313" key="8">
    <source>
        <dbReference type="EMBL" id="MDR6509524.1"/>
    </source>
</evidence>
<dbReference type="PANTHER" id="PTHR43531:SF11">
    <property type="entry name" value="METHYL-ACCEPTING CHEMOTAXIS PROTEIN 3"/>
    <property type="match status" value="1"/>
</dbReference>
<dbReference type="Proteomes" id="UP001184150">
    <property type="component" value="Unassembled WGS sequence"/>
</dbReference>
<dbReference type="PROSITE" id="PS50111">
    <property type="entry name" value="CHEMOTAXIS_TRANSDUC_2"/>
    <property type="match status" value="1"/>
</dbReference>
<organism evidence="8 9">
    <name type="scientific">Novosphingobium capsulatum</name>
    <dbReference type="NCBI Taxonomy" id="13688"/>
    <lineage>
        <taxon>Bacteria</taxon>
        <taxon>Pseudomonadati</taxon>
        <taxon>Pseudomonadota</taxon>
        <taxon>Alphaproteobacteria</taxon>
        <taxon>Sphingomonadales</taxon>
        <taxon>Sphingomonadaceae</taxon>
        <taxon>Novosphingobium</taxon>
    </lineage>
</organism>
<dbReference type="CDD" id="cd11386">
    <property type="entry name" value="MCP_signal"/>
    <property type="match status" value="1"/>
</dbReference>
<dbReference type="SUPFAM" id="SSF58104">
    <property type="entry name" value="Methyl-accepting chemotaxis protein (MCP) signaling domain"/>
    <property type="match status" value="1"/>
</dbReference>
<dbReference type="InterPro" id="IPR003660">
    <property type="entry name" value="HAMP_dom"/>
</dbReference>
<keyword evidence="3" id="KW-0807">Transducer</keyword>
<evidence type="ECO:0000256" key="1">
    <source>
        <dbReference type="ARBA" id="ARBA00022500"/>
    </source>
</evidence>
<dbReference type="InterPro" id="IPR051310">
    <property type="entry name" value="MCP_chemotaxis"/>
</dbReference>
<evidence type="ECO:0000256" key="5">
    <source>
        <dbReference type="SAM" id="Phobius"/>
    </source>
</evidence>
<dbReference type="CDD" id="cd06225">
    <property type="entry name" value="HAMP"/>
    <property type="match status" value="1"/>
</dbReference>
<dbReference type="RefSeq" id="WP_309804229.1">
    <property type="nucleotide sequence ID" value="NZ_JAVDRD010000001.1"/>
</dbReference>
<accession>A0ABU1MH61</accession>
<keyword evidence="5" id="KW-1133">Transmembrane helix</keyword>
<keyword evidence="1" id="KW-0145">Chemotaxis</keyword>
<dbReference type="EMBL" id="JAVDRD010000001">
    <property type="protein sequence ID" value="MDR6509524.1"/>
    <property type="molecule type" value="Genomic_DNA"/>
</dbReference>
<comment type="caution">
    <text evidence="8">The sequence shown here is derived from an EMBL/GenBank/DDBJ whole genome shotgun (WGS) entry which is preliminary data.</text>
</comment>
<feature type="transmembrane region" description="Helical" evidence="5">
    <location>
        <begin position="16"/>
        <end position="35"/>
    </location>
</feature>
<feature type="domain" description="HAMP" evidence="7">
    <location>
        <begin position="275"/>
        <end position="321"/>
    </location>
</feature>
<evidence type="ECO:0000256" key="4">
    <source>
        <dbReference type="SAM" id="MobiDB-lite"/>
    </source>
</evidence>
<feature type="domain" description="HAMP" evidence="7">
    <location>
        <begin position="212"/>
        <end position="265"/>
    </location>
</feature>
<dbReference type="Gene3D" id="6.10.340.10">
    <property type="match status" value="1"/>
</dbReference>
<feature type="region of interest" description="Disordered" evidence="4">
    <location>
        <begin position="611"/>
        <end position="635"/>
    </location>
</feature>
<dbReference type="InterPro" id="IPR024478">
    <property type="entry name" value="HlyB_4HB_MCP"/>
</dbReference>
<dbReference type="PANTHER" id="PTHR43531">
    <property type="entry name" value="PROTEIN ICFG"/>
    <property type="match status" value="1"/>
</dbReference>
<reference evidence="8 9" key="1">
    <citation type="submission" date="2023-07" db="EMBL/GenBank/DDBJ databases">
        <title>Sorghum-associated microbial communities from plants grown in Nebraska, USA.</title>
        <authorList>
            <person name="Schachtman D."/>
        </authorList>
    </citation>
    <scope>NUCLEOTIDE SEQUENCE [LARGE SCALE GENOMIC DNA]</scope>
    <source>
        <strain evidence="8 9">DS1027</strain>
    </source>
</reference>
<feature type="transmembrane region" description="Helical" evidence="5">
    <location>
        <begin position="184"/>
        <end position="207"/>
    </location>
</feature>
<keyword evidence="5" id="KW-0472">Membrane</keyword>
<dbReference type="PROSITE" id="PS50885">
    <property type="entry name" value="HAMP"/>
    <property type="match status" value="2"/>
</dbReference>
<dbReference type="Pfam" id="PF12729">
    <property type="entry name" value="4HB_MCP_1"/>
    <property type="match status" value="1"/>
</dbReference>
<dbReference type="InterPro" id="IPR004089">
    <property type="entry name" value="MCPsignal_dom"/>
</dbReference>
<evidence type="ECO:0000259" key="6">
    <source>
        <dbReference type="PROSITE" id="PS50111"/>
    </source>
</evidence>
<dbReference type="Pfam" id="PF00672">
    <property type="entry name" value="HAMP"/>
    <property type="match status" value="1"/>
</dbReference>
<gene>
    <name evidence="8" type="ORF">J2792_000364</name>
</gene>
<keyword evidence="9" id="KW-1185">Reference proteome</keyword>
<dbReference type="PRINTS" id="PR00260">
    <property type="entry name" value="CHEMTRNSDUCR"/>
</dbReference>
<dbReference type="InterPro" id="IPR004090">
    <property type="entry name" value="Chemotax_Me-accpt_rcpt"/>
</dbReference>
<name>A0ABU1MH61_9SPHN</name>
<dbReference type="SMART" id="SM00304">
    <property type="entry name" value="HAMP"/>
    <property type="match status" value="2"/>
</dbReference>
<dbReference type="Gene3D" id="1.10.287.950">
    <property type="entry name" value="Methyl-accepting chemotaxis protein"/>
    <property type="match status" value="1"/>
</dbReference>
<dbReference type="Pfam" id="PF00015">
    <property type="entry name" value="MCPsignal"/>
    <property type="match status" value="1"/>
</dbReference>
<evidence type="ECO:0000256" key="2">
    <source>
        <dbReference type="ARBA" id="ARBA00029447"/>
    </source>
</evidence>
<evidence type="ECO:0000256" key="3">
    <source>
        <dbReference type="PROSITE-ProRule" id="PRU00284"/>
    </source>
</evidence>
<protein>
    <submittedName>
        <fullName evidence="8">Methyl-accepting chemotaxis protein</fullName>
    </submittedName>
</protein>
<evidence type="ECO:0000259" key="7">
    <source>
        <dbReference type="PROSITE" id="PS50885"/>
    </source>
</evidence>
<sequence length="635" mass="65313">MEYLKNAPIRHKLSRLFVIIAAMIMAALAMISAGLHQISANDAEITGDHVPQALLANGMDTAIAQIDADLRALTMPSSSQTAARYTARIAENRAMIDKAVTSLKATDLDANEAGFVGDFAKGWTSYATAAEQVQALAAQAHMAEAQGLIQQNEELAQGIDSSLDKLIDYQRGHITQATAAANQAYWFSLITGLGALAGLIAVLVWSYRLLERLVARPVAEVTQALTRLGAGDRTAQVDHADSADELGDLARAFGALRDQLATADAAKAAQVDLIVRTLGVALADLKSGNLAARIEGGLEGPFAQLRDDFNTMAAELGKVIGAVTSAADNVRTGSTEIRAASDDLAHRTEAQAAQLETAATAMRNVTAMVDDSAAKAEAVRHTIEETALAASDGGQVVTEAVAAMDGIARSSQTINQIIDLIDGIAFQTNLLALNAGVEAARAGDAGKGFAVVATEVRALARRSADAARDIKGLIGESTGQVAAGVQLVTRTGEALEAIIARIGNVRGLVAGIAEATADQSDSVKKVYETVGSLDRMTQQNAAMVEESTAAARTLASEADALGNLVARFRAGSSGPAHRAPAVVAVPSAGPAPLPAPTPVAAPAPRALPTPAAATAARKVSTAGGGGGGMEDWSEF</sequence>
<evidence type="ECO:0000313" key="9">
    <source>
        <dbReference type="Proteomes" id="UP001184150"/>
    </source>
</evidence>
<dbReference type="SUPFAM" id="SSF158472">
    <property type="entry name" value="HAMP domain-like"/>
    <property type="match status" value="1"/>
</dbReference>
<comment type="similarity">
    <text evidence="2">Belongs to the methyl-accepting chemotaxis (MCP) protein family.</text>
</comment>
<feature type="domain" description="Methyl-accepting transducer" evidence="6">
    <location>
        <begin position="326"/>
        <end position="555"/>
    </location>
</feature>
<keyword evidence="5" id="KW-0812">Transmembrane</keyword>